<dbReference type="PANTHER" id="PTHR46172">
    <property type="entry name" value="DNA POLYMERASE EPSILON SUBUNIT 3"/>
    <property type="match status" value="1"/>
</dbReference>
<feature type="region of interest" description="Disordered" evidence="6">
    <location>
        <begin position="209"/>
        <end position="291"/>
    </location>
</feature>
<dbReference type="GO" id="GO:0008622">
    <property type="term" value="C:epsilon DNA polymerase complex"/>
    <property type="evidence" value="ECO:0007669"/>
    <property type="project" value="TreeGrafter"/>
</dbReference>
<dbReference type="InterPro" id="IPR003958">
    <property type="entry name" value="CBFA_NFYB_domain"/>
</dbReference>
<name>A0AAN7BTV7_9PEZI</name>
<evidence type="ECO:0000313" key="8">
    <source>
        <dbReference type="EMBL" id="KAK4229539.1"/>
    </source>
</evidence>
<comment type="subcellular location">
    <subcellularLocation>
        <location evidence="1">Nucleus</location>
    </subcellularLocation>
</comment>
<protein>
    <recommendedName>
        <fullName evidence="4">DNA polymerase epsilon subunit D</fullName>
    </recommendedName>
    <alternativeName>
        <fullName evidence="5">DNA polymerase II subunit D</fullName>
    </alternativeName>
</protein>
<reference evidence="8" key="2">
    <citation type="submission" date="2023-05" db="EMBL/GenBank/DDBJ databases">
        <authorList>
            <consortium name="Lawrence Berkeley National Laboratory"/>
            <person name="Steindorff A."/>
            <person name="Hensen N."/>
            <person name="Bonometti L."/>
            <person name="Westerberg I."/>
            <person name="Brannstrom I.O."/>
            <person name="Guillou S."/>
            <person name="Cros-Aarteil S."/>
            <person name="Calhoun S."/>
            <person name="Haridas S."/>
            <person name="Kuo A."/>
            <person name="Mondo S."/>
            <person name="Pangilinan J."/>
            <person name="Riley R."/>
            <person name="Labutti K."/>
            <person name="Andreopoulos B."/>
            <person name="Lipzen A."/>
            <person name="Chen C."/>
            <person name="Yanf M."/>
            <person name="Daum C."/>
            <person name="Ng V."/>
            <person name="Clum A."/>
            <person name="Ohm R."/>
            <person name="Martin F."/>
            <person name="Silar P."/>
            <person name="Natvig D."/>
            <person name="Lalanne C."/>
            <person name="Gautier V."/>
            <person name="Ament-Velasquez S.L."/>
            <person name="Kruys A."/>
            <person name="Hutchinson M.I."/>
            <person name="Powell A.J."/>
            <person name="Barry K."/>
            <person name="Miller A.N."/>
            <person name="Grigoriev I.V."/>
            <person name="Debuchy R."/>
            <person name="Gladieux P."/>
            <person name="Thoren M.H."/>
            <person name="Johannesson H."/>
        </authorList>
    </citation>
    <scope>NUCLEOTIDE SEQUENCE</scope>
    <source>
        <strain evidence="8">CBS 990.96</strain>
    </source>
</reference>
<keyword evidence="2" id="KW-0235">DNA replication</keyword>
<evidence type="ECO:0000259" key="7">
    <source>
        <dbReference type="Pfam" id="PF00808"/>
    </source>
</evidence>
<dbReference type="SUPFAM" id="SSF47113">
    <property type="entry name" value="Histone-fold"/>
    <property type="match status" value="1"/>
</dbReference>
<dbReference type="GO" id="GO:0006272">
    <property type="term" value="P:leading strand elongation"/>
    <property type="evidence" value="ECO:0007669"/>
    <property type="project" value="TreeGrafter"/>
</dbReference>
<comment type="caution">
    <text evidence="8">The sequence shown here is derived from an EMBL/GenBank/DDBJ whole genome shotgun (WGS) entry which is preliminary data.</text>
</comment>
<evidence type="ECO:0000256" key="2">
    <source>
        <dbReference type="ARBA" id="ARBA00022705"/>
    </source>
</evidence>
<dbReference type="GO" id="GO:0031490">
    <property type="term" value="F:chromatin DNA binding"/>
    <property type="evidence" value="ECO:0007669"/>
    <property type="project" value="TreeGrafter"/>
</dbReference>
<keyword evidence="3" id="KW-0539">Nucleus</keyword>
<dbReference type="InterPro" id="IPR051377">
    <property type="entry name" value="DNA_Pol-Epsilon_Subunit"/>
</dbReference>
<dbReference type="EMBL" id="MU865307">
    <property type="protein sequence ID" value="KAK4229539.1"/>
    <property type="molecule type" value="Genomic_DNA"/>
</dbReference>
<dbReference type="GO" id="GO:0046982">
    <property type="term" value="F:protein heterodimerization activity"/>
    <property type="evidence" value="ECO:0007669"/>
    <property type="project" value="InterPro"/>
</dbReference>
<feature type="compositionally biased region" description="Acidic residues" evidence="6">
    <location>
        <begin position="230"/>
        <end position="273"/>
    </location>
</feature>
<evidence type="ECO:0000256" key="5">
    <source>
        <dbReference type="ARBA" id="ARBA00042096"/>
    </source>
</evidence>
<evidence type="ECO:0000313" key="9">
    <source>
        <dbReference type="Proteomes" id="UP001301958"/>
    </source>
</evidence>
<gene>
    <name evidence="8" type="ORF">QBC38DRAFT_359318</name>
</gene>
<feature type="compositionally biased region" description="Acidic residues" evidence="6">
    <location>
        <begin position="281"/>
        <end position="291"/>
    </location>
</feature>
<keyword evidence="9" id="KW-1185">Reference proteome</keyword>
<feature type="region of interest" description="Disordered" evidence="6">
    <location>
        <begin position="156"/>
        <end position="176"/>
    </location>
</feature>
<dbReference type="CDD" id="cd22928">
    <property type="entry name" value="HFD_POLE3_DPB4"/>
    <property type="match status" value="1"/>
</dbReference>
<dbReference type="AlphaFoldDB" id="A0AAN7BTV7"/>
<organism evidence="8 9">
    <name type="scientific">Podospora fimiseda</name>
    <dbReference type="NCBI Taxonomy" id="252190"/>
    <lineage>
        <taxon>Eukaryota</taxon>
        <taxon>Fungi</taxon>
        <taxon>Dikarya</taxon>
        <taxon>Ascomycota</taxon>
        <taxon>Pezizomycotina</taxon>
        <taxon>Sordariomycetes</taxon>
        <taxon>Sordariomycetidae</taxon>
        <taxon>Sordariales</taxon>
        <taxon>Podosporaceae</taxon>
        <taxon>Podospora</taxon>
    </lineage>
</organism>
<evidence type="ECO:0000256" key="1">
    <source>
        <dbReference type="ARBA" id="ARBA00004123"/>
    </source>
</evidence>
<dbReference type="GO" id="GO:0006974">
    <property type="term" value="P:DNA damage response"/>
    <property type="evidence" value="ECO:0007669"/>
    <property type="project" value="TreeGrafter"/>
</dbReference>
<evidence type="ECO:0000256" key="6">
    <source>
        <dbReference type="SAM" id="MobiDB-lite"/>
    </source>
</evidence>
<dbReference type="InterPro" id="IPR009072">
    <property type="entry name" value="Histone-fold"/>
</dbReference>
<feature type="domain" description="Transcription factor CBF/NF-Y/archaeal histone" evidence="7">
    <location>
        <begin position="63"/>
        <end position="122"/>
    </location>
</feature>
<dbReference type="GO" id="GO:0008623">
    <property type="term" value="C:CHRAC"/>
    <property type="evidence" value="ECO:0007669"/>
    <property type="project" value="TreeGrafter"/>
</dbReference>
<dbReference type="Pfam" id="PF00808">
    <property type="entry name" value="CBFD_NFYB_HMF"/>
    <property type="match status" value="1"/>
</dbReference>
<accession>A0AAN7BTV7</accession>
<dbReference type="Proteomes" id="UP001301958">
    <property type="component" value="Unassembled WGS sequence"/>
</dbReference>
<evidence type="ECO:0000256" key="3">
    <source>
        <dbReference type="ARBA" id="ARBA00023242"/>
    </source>
</evidence>
<dbReference type="PANTHER" id="PTHR46172:SF1">
    <property type="entry name" value="DNA POLYMERASE EPSILON SUBUNIT 3"/>
    <property type="match status" value="1"/>
</dbReference>
<dbReference type="Gene3D" id="1.10.20.10">
    <property type="entry name" value="Histone, subunit A"/>
    <property type="match status" value="1"/>
</dbReference>
<sequence>MPTPKHKLAPAPPRNDVSAARFVLAEEHHQHHHPHPVIPQTHHPLLAPKPPKPPVVPVSDLALPKSIITRLAKGVLPANTQLQANAILAMTKSATVFINYLAHAANEHTLSANKKTILPADVFKGLESIEFDFMRDRLEAEFAKFNEIQTSKRSTYRKKVAASKKTGTATPDGVGEASFMSMASTSYGEDGDQTNRSIPLGGVHESITAASTGGARAVKKARMDPSAGADGEEQDASDPESVEEDEEEDEDEDVVEEVDEEEQVDEQEEERDELEEKAVREEDEALDDDSD</sequence>
<proteinExistence type="predicted"/>
<dbReference type="GO" id="GO:0031507">
    <property type="term" value="P:heterochromatin formation"/>
    <property type="evidence" value="ECO:0007669"/>
    <property type="project" value="TreeGrafter"/>
</dbReference>
<evidence type="ECO:0000256" key="4">
    <source>
        <dbReference type="ARBA" id="ARBA00039775"/>
    </source>
</evidence>
<reference evidence="8" key="1">
    <citation type="journal article" date="2023" name="Mol. Phylogenet. Evol.">
        <title>Genome-scale phylogeny and comparative genomics of the fungal order Sordariales.</title>
        <authorList>
            <person name="Hensen N."/>
            <person name="Bonometti L."/>
            <person name="Westerberg I."/>
            <person name="Brannstrom I.O."/>
            <person name="Guillou S."/>
            <person name="Cros-Aarteil S."/>
            <person name="Calhoun S."/>
            <person name="Haridas S."/>
            <person name="Kuo A."/>
            <person name="Mondo S."/>
            <person name="Pangilinan J."/>
            <person name="Riley R."/>
            <person name="LaButti K."/>
            <person name="Andreopoulos B."/>
            <person name="Lipzen A."/>
            <person name="Chen C."/>
            <person name="Yan M."/>
            <person name="Daum C."/>
            <person name="Ng V."/>
            <person name="Clum A."/>
            <person name="Steindorff A."/>
            <person name="Ohm R.A."/>
            <person name="Martin F."/>
            <person name="Silar P."/>
            <person name="Natvig D.O."/>
            <person name="Lalanne C."/>
            <person name="Gautier V."/>
            <person name="Ament-Velasquez S.L."/>
            <person name="Kruys A."/>
            <person name="Hutchinson M.I."/>
            <person name="Powell A.J."/>
            <person name="Barry K."/>
            <person name="Miller A.N."/>
            <person name="Grigoriev I.V."/>
            <person name="Debuchy R."/>
            <person name="Gladieux P."/>
            <person name="Hiltunen Thoren M."/>
            <person name="Johannesson H."/>
        </authorList>
    </citation>
    <scope>NUCLEOTIDE SEQUENCE</scope>
    <source>
        <strain evidence="8">CBS 990.96</strain>
    </source>
</reference>